<feature type="domain" description="C2H2-type" evidence="11">
    <location>
        <begin position="279"/>
        <end position="306"/>
    </location>
</feature>
<dbReference type="GO" id="GO:0000978">
    <property type="term" value="F:RNA polymerase II cis-regulatory region sequence-specific DNA binding"/>
    <property type="evidence" value="ECO:0007669"/>
    <property type="project" value="TreeGrafter"/>
</dbReference>
<evidence type="ECO:0000256" key="7">
    <source>
        <dbReference type="ARBA" id="ARBA00023163"/>
    </source>
</evidence>
<evidence type="ECO:0000313" key="12">
    <source>
        <dbReference type="Ensembl" id="ENSSTUP00000069747.1"/>
    </source>
</evidence>
<proteinExistence type="predicted"/>
<gene>
    <name evidence="12" type="primary">LOC115208117</name>
</gene>
<accession>A0A674BFF7</accession>
<evidence type="ECO:0000256" key="2">
    <source>
        <dbReference type="ARBA" id="ARBA00022723"/>
    </source>
</evidence>
<organism evidence="12 13">
    <name type="scientific">Salmo trutta</name>
    <name type="common">Brown trout</name>
    <dbReference type="NCBI Taxonomy" id="8032"/>
    <lineage>
        <taxon>Eukaryota</taxon>
        <taxon>Metazoa</taxon>
        <taxon>Chordata</taxon>
        <taxon>Craniata</taxon>
        <taxon>Vertebrata</taxon>
        <taxon>Euteleostomi</taxon>
        <taxon>Actinopterygii</taxon>
        <taxon>Neopterygii</taxon>
        <taxon>Teleostei</taxon>
        <taxon>Protacanthopterygii</taxon>
        <taxon>Salmoniformes</taxon>
        <taxon>Salmonidae</taxon>
        <taxon>Salmoninae</taxon>
        <taxon>Salmo</taxon>
    </lineage>
</organism>
<dbReference type="Ensembl" id="ENSSTUT00000074093.1">
    <property type="protein sequence ID" value="ENSSTUP00000069747.1"/>
    <property type="gene ID" value="ENSSTUG00000030635.1"/>
</dbReference>
<feature type="domain" description="C2H2-type" evidence="11">
    <location>
        <begin position="335"/>
        <end position="362"/>
    </location>
</feature>
<dbReference type="InParanoid" id="A0A674BFF7"/>
<evidence type="ECO:0000259" key="11">
    <source>
        <dbReference type="PROSITE" id="PS50157"/>
    </source>
</evidence>
<dbReference type="FunFam" id="3.30.160.60:FF:000446">
    <property type="entry name" value="Zinc finger protein"/>
    <property type="match status" value="1"/>
</dbReference>
<comment type="subcellular location">
    <subcellularLocation>
        <location evidence="1">Nucleus</location>
    </subcellularLocation>
</comment>
<feature type="compositionally biased region" description="Basic and acidic residues" evidence="10">
    <location>
        <begin position="114"/>
        <end position="139"/>
    </location>
</feature>
<dbReference type="Gene3D" id="3.30.160.60">
    <property type="entry name" value="Classic Zinc Finger"/>
    <property type="match status" value="3"/>
</dbReference>
<dbReference type="InterPro" id="IPR013087">
    <property type="entry name" value="Znf_C2H2_type"/>
</dbReference>
<evidence type="ECO:0000256" key="8">
    <source>
        <dbReference type="ARBA" id="ARBA00023242"/>
    </source>
</evidence>
<evidence type="ECO:0000256" key="5">
    <source>
        <dbReference type="ARBA" id="ARBA00022833"/>
    </source>
</evidence>
<dbReference type="Proteomes" id="UP000472277">
    <property type="component" value="Chromosome 14"/>
</dbReference>
<name>A0A674BFF7_SALTR</name>
<dbReference type="PROSITE" id="PS00028">
    <property type="entry name" value="ZINC_FINGER_C2H2_1"/>
    <property type="match status" value="3"/>
</dbReference>
<dbReference type="GO" id="GO:0008270">
    <property type="term" value="F:zinc ion binding"/>
    <property type="evidence" value="ECO:0007669"/>
    <property type="project" value="UniProtKB-KW"/>
</dbReference>
<dbReference type="GeneTree" id="ENSGT00940000164807"/>
<keyword evidence="6" id="KW-0805">Transcription regulation</keyword>
<dbReference type="GeneID" id="115208117"/>
<keyword evidence="4 9" id="KW-0863">Zinc-finger</keyword>
<dbReference type="GO" id="GO:0005634">
    <property type="term" value="C:nucleus"/>
    <property type="evidence" value="ECO:0007669"/>
    <property type="project" value="UniProtKB-SubCell"/>
</dbReference>
<keyword evidence="3" id="KW-0677">Repeat</keyword>
<keyword evidence="5" id="KW-0862">Zinc</keyword>
<evidence type="ECO:0000256" key="3">
    <source>
        <dbReference type="ARBA" id="ARBA00022737"/>
    </source>
</evidence>
<evidence type="ECO:0000313" key="13">
    <source>
        <dbReference type="Proteomes" id="UP000472277"/>
    </source>
</evidence>
<dbReference type="OrthoDB" id="6077919at2759"/>
<evidence type="ECO:0000256" key="6">
    <source>
        <dbReference type="ARBA" id="ARBA00023015"/>
    </source>
</evidence>
<protein>
    <submittedName>
        <fullName evidence="12">Zinc finger protein 62 homolog</fullName>
    </submittedName>
</protein>
<evidence type="ECO:0000256" key="4">
    <source>
        <dbReference type="ARBA" id="ARBA00022771"/>
    </source>
</evidence>
<dbReference type="AlphaFoldDB" id="A0A674BFF7"/>
<keyword evidence="13" id="KW-1185">Reference proteome</keyword>
<dbReference type="PROSITE" id="PS50157">
    <property type="entry name" value="ZINC_FINGER_C2H2_2"/>
    <property type="match status" value="3"/>
</dbReference>
<dbReference type="OMA" id="NSKQSMH"/>
<dbReference type="Pfam" id="PF00096">
    <property type="entry name" value="zf-C2H2"/>
    <property type="match status" value="3"/>
</dbReference>
<dbReference type="GO" id="GO:0000981">
    <property type="term" value="F:DNA-binding transcription factor activity, RNA polymerase II-specific"/>
    <property type="evidence" value="ECO:0007669"/>
    <property type="project" value="TreeGrafter"/>
</dbReference>
<evidence type="ECO:0000256" key="9">
    <source>
        <dbReference type="PROSITE-ProRule" id="PRU00042"/>
    </source>
</evidence>
<evidence type="ECO:0000256" key="10">
    <source>
        <dbReference type="SAM" id="MobiDB-lite"/>
    </source>
</evidence>
<dbReference type="FunFam" id="3.30.160.60:FF:000286">
    <property type="entry name" value="Zinc finger protein 770"/>
    <property type="match status" value="1"/>
</dbReference>
<dbReference type="RefSeq" id="XP_029631780.1">
    <property type="nucleotide sequence ID" value="XM_029775920.1"/>
</dbReference>
<dbReference type="PANTHER" id="PTHR23235">
    <property type="entry name" value="KRUEPPEL-LIKE TRANSCRIPTION FACTOR"/>
    <property type="match status" value="1"/>
</dbReference>
<keyword evidence="7" id="KW-0804">Transcription</keyword>
<feature type="domain" description="C2H2-type" evidence="11">
    <location>
        <begin position="307"/>
        <end position="334"/>
    </location>
</feature>
<dbReference type="SUPFAM" id="SSF57667">
    <property type="entry name" value="beta-beta-alpha zinc fingers"/>
    <property type="match status" value="2"/>
</dbReference>
<sequence>MVDCENTTHTENKMKKLELLNIFLTERLTTAANEIFGAVKGTIVEYQTEIVRSKEENNHLRKLLDIAVQRVLLQTGIVDCHTIHLTEDASSPEQQHREQEWTPGLGQEDPEPTQIKEEQEFRNSPEKEQLQGLESETKGESIYTPHFVKSNCDQDPPQPSHLPQTVDNREGDSLARTISNKRIKIENEGEGYSTSEPTSDLQRIFTVNSDCLAARSENSAQPNINNRIQRGLSEYEAPQPQGTYERESIGLHIHVRDQNTTKLPQQRSPYQAQGIQRVYPCRECGKCFNFSCQLEVHMRWHSKERPFSCSVCRKSFTTISLLRRHHRIHTGEKPYRCHICGKCFNQSAHLNTHFKIHPGERPHSWKIAQSKH</sequence>
<keyword evidence="8" id="KW-0539">Nucleus</keyword>
<dbReference type="SMART" id="SM00355">
    <property type="entry name" value="ZnF_C2H2"/>
    <property type="match status" value="3"/>
</dbReference>
<keyword evidence="2" id="KW-0479">Metal-binding</keyword>
<dbReference type="PANTHER" id="PTHR23235:SF120">
    <property type="entry name" value="KRUPPEL-LIKE FACTOR 15"/>
    <property type="match status" value="1"/>
</dbReference>
<reference evidence="12" key="2">
    <citation type="submission" date="2025-09" db="UniProtKB">
        <authorList>
            <consortium name="Ensembl"/>
        </authorList>
    </citation>
    <scope>IDENTIFICATION</scope>
</reference>
<dbReference type="InterPro" id="IPR036236">
    <property type="entry name" value="Znf_C2H2_sf"/>
</dbReference>
<dbReference type="FunFam" id="3.30.160.60:FF:000557">
    <property type="entry name" value="zinc finger and SCAN domain-containing protein 29"/>
    <property type="match status" value="1"/>
</dbReference>
<dbReference type="KEGG" id="stru:115208117"/>
<reference evidence="12" key="1">
    <citation type="submission" date="2025-08" db="UniProtKB">
        <authorList>
            <consortium name="Ensembl"/>
        </authorList>
    </citation>
    <scope>IDENTIFICATION</scope>
</reference>
<feature type="region of interest" description="Disordered" evidence="10">
    <location>
        <begin position="86"/>
        <end position="200"/>
    </location>
</feature>
<evidence type="ECO:0000256" key="1">
    <source>
        <dbReference type="ARBA" id="ARBA00004123"/>
    </source>
</evidence>